<dbReference type="eggNOG" id="ENOG502ZITA">
    <property type="taxonomic scope" value="Bacteria"/>
</dbReference>
<organism evidence="3 4">
    <name type="scientific">Synechococcus sp. (strain ATCC 27144 / PCC 6301 / SAUG 1402/1)</name>
    <name type="common">Anacystis nidulans</name>
    <dbReference type="NCBI Taxonomy" id="269084"/>
    <lineage>
        <taxon>Bacteria</taxon>
        <taxon>Bacillati</taxon>
        <taxon>Cyanobacteriota</taxon>
        <taxon>Cyanophyceae</taxon>
        <taxon>Synechococcales</taxon>
        <taxon>Synechococcaceae</taxon>
        <taxon>Synechococcus</taxon>
    </lineage>
</organism>
<dbReference type="Proteomes" id="UP000001175">
    <property type="component" value="Chromosome"/>
</dbReference>
<keyword evidence="2" id="KW-0812">Transmembrane</keyword>
<feature type="compositionally biased region" description="Polar residues" evidence="1">
    <location>
        <begin position="103"/>
        <end position="112"/>
    </location>
</feature>
<protein>
    <submittedName>
        <fullName evidence="3">Uncharacterized protein</fullName>
    </submittedName>
</protein>
<accession>A0A0H3K514</accession>
<keyword evidence="2" id="KW-0472">Membrane</keyword>
<proteinExistence type="predicted"/>
<dbReference type="AlphaFoldDB" id="A0A0H3K514"/>
<feature type="compositionally biased region" description="Low complexity" evidence="1">
    <location>
        <begin position="141"/>
        <end position="150"/>
    </location>
</feature>
<dbReference type="EMBL" id="AP008231">
    <property type="protein sequence ID" value="BAD80376.1"/>
    <property type="molecule type" value="Genomic_DNA"/>
</dbReference>
<dbReference type="KEGG" id="syc:syc2186_d"/>
<gene>
    <name evidence="3" type="ordered locus">syc2186_d</name>
</gene>
<dbReference type="RefSeq" id="WP_011244496.1">
    <property type="nucleotide sequence ID" value="NC_006576.1"/>
</dbReference>
<evidence type="ECO:0000313" key="4">
    <source>
        <dbReference type="Proteomes" id="UP000001175"/>
    </source>
</evidence>
<sequence>MRSALGLGFLAIALVSVLLLISNLGLRLPVYFLTLQTRPQPLGLWLVLAIAAGLLTSAILHLCLGWLASPAGAAPANATAANATEPRSRRRGDWTFMGREAGGQQQRRNSTAADAPEPWETAGWSARTSAEATPPPRSPRPEASASPPAERVIDTGFRVIKPPTSAAAEPSPNRRTNAAPPSATSTEDDWDFVEKDDW</sequence>
<feature type="transmembrane region" description="Helical" evidence="2">
    <location>
        <begin position="43"/>
        <end position="67"/>
    </location>
</feature>
<evidence type="ECO:0000256" key="2">
    <source>
        <dbReference type="SAM" id="Phobius"/>
    </source>
</evidence>
<feature type="region of interest" description="Disordered" evidence="1">
    <location>
        <begin position="98"/>
        <end position="198"/>
    </location>
</feature>
<evidence type="ECO:0000313" key="3">
    <source>
        <dbReference type="EMBL" id="BAD80376.1"/>
    </source>
</evidence>
<dbReference type="GeneID" id="72430781"/>
<evidence type="ECO:0000256" key="1">
    <source>
        <dbReference type="SAM" id="MobiDB-lite"/>
    </source>
</evidence>
<keyword evidence="2" id="KW-1133">Transmembrane helix</keyword>
<name>A0A0H3K514_SYNP6</name>
<reference evidence="3 4" key="1">
    <citation type="journal article" date="2007" name="Photosyn. Res.">
        <title>Complete nucleotide sequence of the freshwater unicellular cyanobacterium Synechococcus elongatus PCC 6301 chromosome: gene content and organization.</title>
        <authorList>
            <person name="Sugita C."/>
            <person name="Ogata K."/>
            <person name="Shikata M."/>
            <person name="Jikuya H."/>
            <person name="Takano J."/>
            <person name="Furumichi M."/>
            <person name="Kanehisa M."/>
            <person name="Omata T."/>
            <person name="Sugiura M."/>
            <person name="Sugita M."/>
        </authorList>
    </citation>
    <scope>NUCLEOTIDE SEQUENCE [LARGE SCALE GENOMIC DNA]</scope>
    <source>
        <strain evidence="4">ATCC 27144 / PCC 6301 / SAUG 1402/1</strain>
    </source>
</reference>